<dbReference type="SMR" id="A0A482XQ92"/>
<dbReference type="PROSITE" id="PS50011">
    <property type="entry name" value="PROTEIN_KINASE_DOM"/>
    <property type="match status" value="1"/>
</dbReference>
<evidence type="ECO:0000313" key="10">
    <source>
        <dbReference type="Proteomes" id="UP000291343"/>
    </source>
</evidence>
<evidence type="ECO:0000256" key="3">
    <source>
        <dbReference type="ARBA" id="ARBA00022741"/>
    </source>
</evidence>
<dbReference type="GO" id="GO:0005524">
    <property type="term" value="F:ATP binding"/>
    <property type="evidence" value="ECO:0007669"/>
    <property type="project" value="UniProtKB-UniRule"/>
</dbReference>
<evidence type="ECO:0000256" key="2">
    <source>
        <dbReference type="ARBA" id="ARBA00022679"/>
    </source>
</evidence>
<keyword evidence="1 7" id="KW-0723">Serine/threonine-protein kinase</keyword>
<dbReference type="InterPro" id="IPR000719">
    <property type="entry name" value="Prot_kinase_dom"/>
</dbReference>
<organism evidence="9 10">
    <name type="scientific">Laodelphax striatellus</name>
    <name type="common">Small brown planthopper</name>
    <name type="synonym">Delphax striatella</name>
    <dbReference type="NCBI Taxonomy" id="195883"/>
    <lineage>
        <taxon>Eukaryota</taxon>
        <taxon>Metazoa</taxon>
        <taxon>Ecdysozoa</taxon>
        <taxon>Arthropoda</taxon>
        <taxon>Hexapoda</taxon>
        <taxon>Insecta</taxon>
        <taxon>Pterygota</taxon>
        <taxon>Neoptera</taxon>
        <taxon>Paraneoptera</taxon>
        <taxon>Hemiptera</taxon>
        <taxon>Auchenorrhyncha</taxon>
        <taxon>Fulgoroidea</taxon>
        <taxon>Delphacidae</taxon>
        <taxon>Criomorphinae</taxon>
        <taxon>Laodelphax</taxon>
    </lineage>
</organism>
<evidence type="ECO:0000256" key="1">
    <source>
        <dbReference type="ARBA" id="ARBA00022527"/>
    </source>
</evidence>
<keyword evidence="4" id="KW-0418">Kinase</keyword>
<evidence type="ECO:0000256" key="5">
    <source>
        <dbReference type="ARBA" id="ARBA00022840"/>
    </source>
</evidence>
<keyword evidence="10" id="KW-1185">Reference proteome</keyword>
<dbReference type="PANTHER" id="PTHR24346">
    <property type="entry name" value="MAP/MICROTUBULE AFFINITY-REGULATING KINASE"/>
    <property type="match status" value="1"/>
</dbReference>
<comment type="similarity">
    <text evidence="7">Belongs to the protein kinase superfamily.</text>
</comment>
<protein>
    <recommendedName>
        <fullName evidence="8">Protein kinase domain-containing protein</fullName>
    </recommendedName>
</protein>
<dbReference type="EMBL" id="QKKF02002576">
    <property type="protein sequence ID" value="RZF48305.1"/>
    <property type="molecule type" value="Genomic_DNA"/>
</dbReference>
<dbReference type="Pfam" id="PF00069">
    <property type="entry name" value="Pkinase"/>
    <property type="match status" value="1"/>
</dbReference>
<accession>A0A482XQ92</accession>
<dbReference type="Proteomes" id="UP000291343">
    <property type="component" value="Unassembled WGS sequence"/>
</dbReference>
<dbReference type="GO" id="GO:0005737">
    <property type="term" value="C:cytoplasm"/>
    <property type="evidence" value="ECO:0007669"/>
    <property type="project" value="TreeGrafter"/>
</dbReference>
<dbReference type="PROSITE" id="PS00107">
    <property type="entry name" value="PROTEIN_KINASE_ATP"/>
    <property type="match status" value="1"/>
</dbReference>
<proteinExistence type="inferred from homology"/>
<dbReference type="OrthoDB" id="541276at2759"/>
<dbReference type="InterPro" id="IPR011009">
    <property type="entry name" value="Kinase-like_dom_sf"/>
</dbReference>
<comment type="caution">
    <text evidence="9">The sequence shown here is derived from an EMBL/GenBank/DDBJ whole genome shotgun (WGS) entry which is preliminary data.</text>
</comment>
<keyword evidence="3 6" id="KW-0547">Nucleotide-binding</keyword>
<dbReference type="AlphaFoldDB" id="A0A482XQ92"/>
<dbReference type="InParanoid" id="A0A482XQ92"/>
<dbReference type="Gene3D" id="1.10.510.10">
    <property type="entry name" value="Transferase(Phosphotransferase) domain 1"/>
    <property type="match status" value="1"/>
</dbReference>
<dbReference type="InterPro" id="IPR008271">
    <property type="entry name" value="Ser/Thr_kinase_AS"/>
</dbReference>
<evidence type="ECO:0000256" key="4">
    <source>
        <dbReference type="ARBA" id="ARBA00022777"/>
    </source>
</evidence>
<evidence type="ECO:0000313" key="9">
    <source>
        <dbReference type="EMBL" id="RZF48305.1"/>
    </source>
</evidence>
<feature type="domain" description="Protein kinase" evidence="8">
    <location>
        <begin position="17"/>
        <end position="284"/>
    </location>
</feature>
<dbReference type="FunFam" id="1.10.510.10:FF:000571">
    <property type="entry name" value="Maternal embryonic leucine zipper kinase"/>
    <property type="match status" value="1"/>
</dbReference>
<dbReference type="GO" id="GO:0035556">
    <property type="term" value="P:intracellular signal transduction"/>
    <property type="evidence" value="ECO:0007669"/>
    <property type="project" value="TreeGrafter"/>
</dbReference>
<keyword evidence="5 6" id="KW-0067">ATP-binding</keyword>
<reference evidence="9 10" key="1">
    <citation type="journal article" date="2017" name="Gigascience">
        <title>Genome sequence of the small brown planthopper, Laodelphax striatellus.</title>
        <authorList>
            <person name="Zhu J."/>
            <person name="Jiang F."/>
            <person name="Wang X."/>
            <person name="Yang P."/>
            <person name="Bao Y."/>
            <person name="Zhao W."/>
            <person name="Wang W."/>
            <person name="Lu H."/>
            <person name="Wang Q."/>
            <person name="Cui N."/>
            <person name="Li J."/>
            <person name="Chen X."/>
            <person name="Luo L."/>
            <person name="Yu J."/>
            <person name="Kang L."/>
            <person name="Cui F."/>
        </authorList>
    </citation>
    <scope>NUCLEOTIDE SEQUENCE [LARGE SCALE GENOMIC DNA]</scope>
    <source>
        <strain evidence="9">Lst14</strain>
    </source>
</reference>
<feature type="binding site" evidence="6">
    <location>
        <position position="53"/>
    </location>
    <ligand>
        <name>ATP</name>
        <dbReference type="ChEBI" id="CHEBI:30616"/>
    </ligand>
</feature>
<dbReference type="InterPro" id="IPR017441">
    <property type="entry name" value="Protein_kinase_ATP_BS"/>
</dbReference>
<keyword evidence="2" id="KW-0808">Transferase</keyword>
<evidence type="ECO:0000256" key="6">
    <source>
        <dbReference type="PROSITE-ProRule" id="PRU10141"/>
    </source>
</evidence>
<dbReference type="SMART" id="SM00220">
    <property type="entry name" value="S_TKc"/>
    <property type="match status" value="1"/>
</dbReference>
<dbReference type="PANTHER" id="PTHR24346:SF82">
    <property type="entry name" value="KP78A-RELATED"/>
    <property type="match status" value="1"/>
</dbReference>
<gene>
    <name evidence="9" type="ORF">LSTR_LSTR010268</name>
</gene>
<dbReference type="STRING" id="195883.A0A482XQ92"/>
<dbReference type="GO" id="GO:0050321">
    <property type="term" value="F:tau-protein kinase activity"/>
    <property type="evidence" value="ECO:0007669"/>
    <property type="project" value="TreeGrafter"/>
</dbReference>
<dbReference type="SUPFAM" id="SSF56112">
    <property type="entry name" value="Protein kinase-like (PK-like)"/>
    <property type="match status" value="1"/>
</dbReference>
<evidence type="ECO:0000256" key="7">
    <source>
        <dbReference type="RuleBase" id="RU000304"/>
    </source>
</evidence>
<sequence length="413" mass="47101">MPFFKSEGVRMLEKRGYVFQRKLGEGAYSKVWLATLTHETDDAKSEEINLACKIIDTRSAERRFVTKFLPRELDILPKLKHPHLVHCHGIYQVKAVYYIFTSFAEKGDLLDYILKHGHIGEAHARVWAAQLAMGIQFLHQLDIAHRDIKCENILITARNNIKLADFGFARFLCDASGEYRLSRTFCGSLAYAAPEVLKADKYDGKCCDIWSYGVVLFVMLNQVMPFRELSVDAMYSKQTNRQWKFRPAIANSISLDVIKLVSHLLDPNPDERYSIEDTINDQWFVPVVPLMTNKIEASLSFAHKNRQNLLPESVRIDLPVWDRKHHKDIVRLTELTFEEQSETMVVPAKKKSVSSHVSLTSGGSVDAATRGSSAHSNVIEDLLQRTELYNQQERAMMADDSQPLLQESKPAST</sequence>
<evidence type="ECO:0000259" key="8">
    <source>
        <dbReference type="PROSITE" id="PS50011"/>
    </source>
</evidence>
<dbReference type="GO" id="GO:0000226">
    <property type="term" value="P:microtubule cytoskeleton organization"/>
    <property type="evidence" value="ECO:0007669"/>
    <property type="project" value="TreeGrafter"/>
</dbReference>
<dbReference type="PROSITE" id="PS00108">
    <property type="entry name" value="PROTEIN_KINASE_ST"/>
    <property type="match status" value="1"/>
</dbReference>
<name>A0A482XQ92_LAOST</name>